<evidence type="ECO:0000256" key="2">
    <source>
        <dbReference type="ARBA" id="ARBA00022692"/>
    </source>
</evidence>
<evidence type="ECO:0000256" key="3">
    <source>
        <dbReference type="ARBA" id="ARBA00022989"/>
    </source>
</evidence>
<feature type="domain" description="G-protein coupled receptors family 1 profile" evidence="9">
    <location>
        <begin position="38"/>
        <end position="305"/>
    </location>
</feature>
<evidence type="ECO:0000256" key="8">
    <source>
        <dbReference type="SAM" id="Phobius"/>
    </source>
</evidence>
<dbReference type="AlphaFoldDB" id="A0A820F1G7"/>
<evidence type="ECO:0000313" key="11">
    <source>
        <dbReference type="EMBL" id="CAF4254364.1"/>
    </source>
</evidence>
<protein>
    <recommendedName>
        <fullName evidence="9">G-protein coupled receptors family 1 profile domain-containing protein</fullName>
    </recommendedName>
</protein>
<feature type="transmembrane region" description="Helical" evidence="8">
    <location>
        <begin position="141"/>
        <end position="162"/>
    </location>
</feature>
<dbReference type="Proteomes" id="UP000663891">
    <property type="component" value="Unassembled WGS sequence"/>
</dbReference>
<keyword evidence="7" id="KW-0807">Transducer</keyword>
<dbReference type="Pfam" id="PF00001">
    <property type="entry name" value="7tm_1"/>
    <property type="match status" value="1"/>
</dbReference>
<dbReference type="GO" id="GO:0004930">
    <property type="term" value="F:G protein-coupled receptor activity"/>
    <property type="evidence" value="ECO:0007669"/>
    <property type="project" value="UniProtKB-KW"/>
</dbReference>
<dbReference type="PANTHER" id="PTHR24243:SF233">
    <property type="entry name" value="THYROTROPIN-RELEASING HORMONE RECEPTOR"/>
    <property type="match status" value="1"/>
</dbReference>
<evidence type="ECO:0000259" key="9">
    <source>
        <dbReference type="PROSITE" id="PS50262"/>
    </source>
</evidence>
<dbReference type="GO" id="GO:0005886">
    <property type="term" value="C:plasma membrane"/>
    <property type="evidence" value="ECO:0007669"/>
    <property type="project" value="TreeGrafter"/>
</dbReference>
<name>A0A820F1G7_9BILA</name>
<feature type="transmembrane region" description="Helical" evidence="8">
    <location>
        <begin position="189"/>
        <end position="212"/>
    </location>
</feature>
<dbReference type="EMBL" id="CAJOAY010012628">
    <property type="protein sequence ID" value="CAF4254364.1"/>
    <property type="molecule type" value="Genomic_DNA"/>
</dbReference>
<feature type="transmembrane region" description="Helical" evidence="8">
    <location>
        <begin position="247"/>
        <end position="270"/>
    </location>
</feature>
<evidence type="ECO:0000256" key="1">
    <source>
        <dbReference type="ARBA" id="ARBA00004141"/>
    </source>
</evidence>
<comment type="caution">
    <text evidence="11">The sequence shown here is derived from an EMBL/GenBank/DDBJ whole genome shotgun (WGS) entry which is preliminary data.</text>
</comment>
<keyword evidence="6" id="KW-0675">Receptor</keyword>
<feature type="transmembrane region" description="Helical" evidence="8">
    <location>
        <begin position="25"/>
        <end position="44"/>
    </location>
</feature>
<keyword evidence="5 8" id="KW-0472">Membrane</keyword>
<keyword evidence="3 8" id="KW-1133">Transmembrane helix</keyword>
<dbReference type="InterPro" id="IPR017452">
    <property type="entry name" value="GPCR_Rhodpsn_7TM"/>
</dbReference>
<dbReference type="PANTHER" id="PTHR24243">
    <property type="entry name" value="G-PROTEIN COUPLED RECEPTOR"/>
    <property type="match status" value="1"/>
</dbReference>
<sequence>MSNTTTTDLTFIIARTSEILLRMDSYMIIILYIIGSIGAILNIITFRQKQIRTNPCVTYFLSSSIIDLNIMHAFILMEIVTRYNPSLSTRIYSTRIWCKFGKYILLLLPCLSSSYITFATIDRYFASSLNQTLRKYSNVKVSRIIVCAIFMIWLLFGLHIPIAYDYSPEKNECIVQTHSATIFNIIDGFFFSLFNGVIVPFLLSLFGLLIFLNIRISRRRVHNQAENIIHQTSVVVSRQNTHMITMLLVQVSLTVLLNAPLMIIYLFGFFSKLSHNSLSFLLYIIFSYVARWFYYMNYCKTFYLNTLTSEFFRHSLRTQCINFIHHHQISIISRPIFPINTNTR</sequence>
<reference evidence="11" key="1">
    <citation type="submission" date="2021-02" db="EMBL/GenBank/DDBJ databases">
        <authorList>
            <person name="Nowell W R."/>
        </authorList>
    </citation>
    <scope>NUCLEOTIDE SEQUENCE</scope>
</reference>
<dbReference type="PROSITE" id="PS50262">
    <property type="entry name" value="G_PROTEIN_RECEP_F1_2"/>
    <property type="match status" value="1"/>
</dbReference>
<dbReference type="OrthoDB" id="10026260at2759"/>
<feature type="transmembrane region" description="Helical" evidence="8">
    <location>
        <begin position="56"/>
        <end position="80"/>
    </location>
</feature>
<evidence type="ECO:0000256" key="7">
    <source>
        <dbReference type="ARBA" id="ARBA00023224"/>
    </source>
</evidence>
<dbReference type="SUPFAM" id="SSF81321">
    <property type="entry name" value="Family A G protein-coupled receptor-like"/>
    <property type="match status" value="1"/>
</dbReference>
<accession>A0A820F1G7</accession>
<comment type="subcellular location">
    <subcellularLocation>
        <location evidence="1">Membrane</location>
        <topology evidence="1">Multi-pass membrane protein</topology>
    </subcellularLocation>
</comment>
<keyword evidence="4" id="KW-0297">G-protein coupled receptor</keyword>
<organism evidence="11 12">
    <name type="scientific">Adineta steineri</name>
    <dbReference type="NCBI Taxonomy" id="433720"/>
    <lineage>
        <taxon>Eukaryota</taxon>
        <taxon>Metazoa</taxon>
        <taxon>Spiralia</taxon>
        <taxon>Gnathifera</taxon>
        <taxon>Rotifera</taxon>
        <taxon>Eurotatoria</taxon>
        <taxon>Bdelloidea</taxon>
        <taxon>Adinetida</taxon>
        <taxon>Adinetidae</taxon>
        <taxon>Adineta</taxon>
    </lineage>
</organism>
<dbReference type="InterPro" id="IPR000276">
    <property type="entry name" value="GPCR_Rhodpsn"/>
</dbReference>
<evidence type="ECO:0000256" key="5">
    <source>
        <dbReference type="ARBA" id="ARBA00023136"/>
    </source>
</evidence>
<evidence type="ECO:0000313" key="12">
    <source>
        <dbReference type="Proteomes" id="UP000663881"/>
    </source>
</evidence>
<evidence type="ECO:0000256" key="4">
    <source>
        <dbReference type="ARBA" id="ARBA00023040"/>
    </source>
</evidence>
<proteinExistence type="predicted"/>
<feature type="transmembrane region" description="Helical" evidence="8">
    <location>
        <begin position="100"/>
        <end position="121"/>
    </location>
</feature>
<feature type="transmembrane region" description="Helical" evidence="8">
    <location>
        <begin position="276"/>
        <end position="294"/>
    </location>
</feature>
<dbReference type="Gene3D" id="1.20.1070.10">
    <property type="entry name" value="Rhodopsin 7-helix transmembrane proteins"/>
    <property type="match status" value="1"/>
</dbReference>
<keyword evidence="2 8" id="KW-0812">Transmembrane</keyword>
<dbReference type="CDD" id="cd00637">
    <property type="entry name" value="7tm_classA_rhodopsin-like"/>
    <property type="match status" value="1"/>
</dbReference>
<dbReference type="Proteomes" id="UP000663881">
    <property type="component" value="Unassembled WGS sequence"/>
</dbReference>
<gene>
    <name evidence="11" type="ORF">OKA104_LOCUS43773</name>
    <name evidence="10" type="ORF">VCS650_LOCUS27216</name>
</gene>
<evidence type="ECO:0000313" key="10">
    <source>
        <dbReference type="EMBL" id="CAF1230390.1"/>
    </source>
</evidence>
<evidence type="ECO:0000256" key="6">
    <source>
        <dbReference type="ARBA" id="ARBA00023170"/>
    </source>
</evidence>
<dbReference type="EMBL" id="CAJNON010000379">
    <property type="protein sequence ID" value="CAF1230390.1"/>
    <property type="molecule type" value="Genomic_DNA"/>
</dbReference>